<comment type="catalytic activity">
    <reaction evidence="13">
        <text>an alpha-Kdo-(2-&gt;4)-alpha-Kdo-(2-&gt;6)-lipid A + ADP-L-glycero-beta-D-manno-heptose = an L-alpha-D-Hep-(1-&gt;5)-[alpha-Kdo-(2-&gt;4)]-alpha-Kdo-(2-&gt;6)-lipid A + ADP + H(+)</text>
        <dbReference type="Rhea" id="RHEA:74067"/>
        <dbReference type="ChEBI" id="CHEBI:15378"/>
        <dbReference type="ChEBI" id="CHEBI:61506"/>
        <dbReference type="ChEBI" id="CHEBI:176431"/>
        <dbReference type="ChEBI" id="CHEBI:193068"/>
        <dbReference type="ChEBI" id="CHEBI:456216"/>
        <dbReference type="EC" id="2.4.99.23"/>
    </reaction>
</comment>
<dbReference type="InterPro" id="IPR051199">
    <property type="entry name" value="LPS_LOS_Heptosyltrfase"/>
</dbReference>
<keyword evidence="3" id="KW-1003">Cell membrane</keyword>
<dbReference type="GO" id="GO:0008713">
    <property type="term" value="F:ADP-heptose-lipopolysaccharide heptosyltransferase activity"/>
    <property type="evidence" value="ECO:0007669"/>
    <property type="project" value="TreeGrafter"/>
</dbReference>
<comment type="caution">
    <text evidence="14">The sequence shown here is derived from an EMBL/GenBank/DDBJ whole genome shotgun (WGS) entry which is preliminary data.</text>
</comment>
<dbReference type="EMBL" id="RIZI01000194">
    <property type="protein sequence ID" value="RNF57898.1"/>
    <property type="molecule type" value="Genomic_DNA"/>
</dbReference>
<dbReference type="GO" id="GO:0005829">
    <property type="term" value="C:cytosol"/>
    <property type="evidence" value="ECO:0007669"/>
    <property type="project" value="TreeGrafter"/>
</dbReference>
<evidence type="ECO:0000256" key="8">
    <source>
        <dbReference type="ARBA" id="ARBA00023136"/>
    </source>
</evidence>
<evidence type="ECO:0000256" key="10">
    <source>
        <dbReference type="ARBA" id="ARBA00044041"/>
    </source>
</evidence>
<organism evidence="14">
    <name type="scientific">Acidithiobacillus sulfuriphilus</name>
    <dbReference type="NCBI Taxonomy" id="1867749"/>
    <lineage>
        <taxon>Bacteria</taxon>
        <taxon>Pseudomonadati</taxon>
        <taxon>Pseudomonadota</taxon>
        <taxon>Acidithiobacillia</taxon>
        <taxon>Acidithiobacillales</taxon>
        <taxon>Acidithiobacillaceae</taxon>
        <taxon>Acidithiobacillus</taxon>
    </lineage>
</organism>
<keyword evidence="5" id="KW-0328">Glycosyltransferase</keyword>
<dbReference type="Pfam" id="PF01075">
    <property type="entry name" value="Glyco_transf_9"/>
    <property type="match status" value="1"/>
</dbReference>
<protein>
    <recommendedName>
        <fullName evidence="11">Lipopolysaccharide heptosyltransferase 1</fullName>
        <ecNumber evidence="10">2.4.99.23</ecNumber>
    </recommendedName>
    <alternativeName>
        <fullName evidence="12">ADP-heptose:lipopolysaccharide heptosyltransferase I</fullName>
    </alternativeName>
</protein>
<evidence type="ECO:0000256" key="4">
    <source>
        <dbReference type="ARBA" id="ARBA00022519"/>
    </source>
</evidence>
<reference evidence="14" key="1">
    <citation type="submission" date="2018-10" db="EMBL/GenBank/DDBJ databases">
        <title>Acidithiobacillus sulfuriphilus sp. nov.: an extremely acidophilic sulfur-oxidizing chemolithotroph isolated from a neutral pH environment.</title>
        <authorList>
            <person name="Falagan C."/>
            <person name="Moya-Beltran A."/>
            <person name="Quatrini R."/>
            <person name="Johnson D.B."/>
        </authorList>
    </citation>
    <scope>NUCLEOTIDE SEQUENCE [LARGE SCALE GENOMIC DNA]</scope>
    <source>
        <strain evidence="14">CJ-2</strain>
    </source>
</reference>
<evidence type="ECO:0000256" key="5">
    <source>
        <dbReference type="ARBA" id="ARBA00022676"/>
    </source>
</evidence>
<proteinExistence type="inferred from homology"/>
<name>A0A3M8QP30_9PROT</name>
<comment type="pathway">
    <text evidence="2">Bacterial outer membrane biogenesis; LPS core biosynthesis.</text>
</comment>
<evidence type="ECO:0000256" key="9">
    <source>
        <dbReference type="ARBA" id="ARBA00043995"/>
    </source>
</evidence>
<dbReference type="PANTHER" id="PTHR30160:SF19">
    <property type="entry name" value="LIPOPOLYSACCHARIDE HEPTOSYLTRANSFERASE 1"/>
    <property type="match status" value="1"/>
</dbReference>
<keyword evidence="7" id="KW-0448">Lipopolysaccharide biosynthesis</keyword>
<evidence type="ECO:0000313" key="14">
    <source>
        <dbReference type="EMBL" id="RNF57898.1"/>
    </source>
</evidence>
<dbReference type="GO" id="GO:0005886">
    <property type="term" value="C:plasma membrane"/>
    <property type="evidence" value="ECO:0007669"/>
    <property type="project" value="UniProtKB-SubCell"/>
</dbReference>
<comment type="subcellular location">
    <subcellularLocation>
        <location evidence="1">Cell inner membrane</location>
        <topology evidence="1">Peripheral membrane protein</topology>
        <orientation evidence="1">Cytoplasmic side</orientation>
    </subcellularLocation>
</comment>
<evidence type="ECO:0000256" key="7">
    <source>
        <dbReference type="ARBA" id="ARBA00022985"/>
    </source>
</evidence>
<evidence type="ECO:0000256" key="1">
    <source>
        <dbReference type="ARBA" id="ARBA00004515"/>
    </source>
</evidence>
<dbReference type="GO" id="GO:0009244">
    <property type="term" value="P:lipopolysaccharide core region biosynthetic process"/>
    <property type="evidence" value="ECO:0007669"/>
    <property type="project" value="InterPro"/>
</dbReference>
<evidence type="ECO:0000256" key="2">
    <source>
        <dbReference type="ARBA" id="ARBA00004713"/>
    </source>
</evidence>
<evidence type="ECO:0000256" key="3">
    <source>
        <dbReference type="ARBA" id="ARBA00022475"/>
    </source>
</evidence>
<evidence type="ECO:0000256" key="6">
    <source>
        <dbReference type="ARBA" id="ARBA00022679"/>
    </source>
</evidence>
<sequence>MKLLLVRLSSLGDVLHTFPALSDLQQQRPDVAVHWLVEPAFAELAAWHPGVQRVIPFGLRRLRGDWGQLGRAMLALRRQLQEAGFDAVLDAQGLYKSAVLARLAAAPVLGLHRHSAREGGATLLYHRRHAVPWDQPAIQRNRQLFAQALGYGLDDLPIDYGLTPTRMRLRDAPLDYPWRDLAAEPFILGFHGTTWANKEWTPAHWLEMAQILAGHGYRLLLPAGNAAERRRATALAAQAGNVHALPPTTLAELAALMVRACAFIGVDTGLSYLAAALGLPGTTLYGPTASEQVAAIGTPQISVQSPLACSPCRRSRCPLPPTAEGDIPCQGALQPAALWPILAAHLDSRTRPEP</sequence>
<dbReference type="InterPro" id="IPR002201">
    <property type="entry name" value="Glyco_trans_9"/>
</dbReference>
<keyword evidence="8" id="KW-0472">Membrane</keyword>
<dbReference type="NCBIfam" id="TIGR02193">
    <property type="entry name" value="heptsyl_trn_I"/>
    <property type="match status" value="1"/>
</dbReference>
<dbReference type="RefSeq" id="WP_123106112.1">
    <property type="nucleotide sequence ID" value="NZ_CP127527.1"/>
</dbReference>
<evidence type="ECO:0000256" key="13">
    <source>
        <dbReference type="ARBA" id="ARBA00049201"/>
    </source>
</evidence>
<dbReference type="SUPFAM" id="SSF53756">
    <property type="entry name" value="UDP-Glycosyltransferase/glycogen phosphorylase"/>
    <property type="match status" value="1"/>
</dbReference>
<dbReference type="CDD" id="cd03789">
    <property type="entry name" value="GT9_LPS_heptosyltransferase"/>
    <property type="match status" value="1"/>
</dbReference>
<evidence type="ECO:0000256" key="11">
    <source>
        <dbReference type="ARBA" id="ARBA00044190"/>
    </source>
</evidence>
<gene>
    <name evidence="14" type="primary">waaC</name>
    <name evidence="14" type="ORF">EC580_14025</name>
</gene>
<keyword evidence="4" id="KW-0997">Cell inner membrane</keyword>
<comment type="similarity">
    <text evidence="9">Belongs to the glycosyltransferase 9 family.</text>
</comment>
<evidence type="ECO:0000256" key="12">
    <source>
        <dbReference type="ARBA" id="ARBA00044330"/>
    </source>
</evidence>
<keyword evidence="6 14" id="KW-0808">Transferase</keyword>
<dbReference type="Gene3D" id="3.40.50.2000">
    <property type="entry name" value="Glycogen Phosphorylase B"/>
    <property type="match status" value="2"/>
</dbReference>
<dbReference type="InterPro" id="IPR011908">
    <property type="entry name" value="LipoPS_heptosylTferase-I"/>
</dbReference>
<dbReference type="EC" id="2.4.99.23" evidence="10"/>
<dbReference type="OrthoDB" id="9767552at2"/>
<accession>A0A3M8QP30</accession>
<dbReference type="AlphaFoldDB" id="A0A3M8QP30"/>
<dbReference type="PANTHER" id="PTHR30160">
    <property type="entry name" value="TETRAACYLDISACCHARIDE 4'-KINASE-RELATED"/>
    <property type="match status" value="1"/>
</dbReference>